<reference evidence="5" key="1">
    <citation type="submission" date="2021-04" db="EMBL/GenBank/DDBJ databases">
        <title>Proteiniclasticum sedimins sp. nov., an obligate anaerobic bacterium isolated from anaerobic sludge.</title>
        <authorList>
            <person name="Liu J."/>
        </authorList>
    </citation>
    <scope>NUCLEOTIDE SEQUENCE</scope>
    <source>
        <strain evidence="5">BAD-10</strain>
    </source>
</reference>
<dbReference type="Proteomes" id="UP000675379">
    <property type="component" value="Unassembled WGS sequence"/>
</dbReference>
<name>A0A941HQ60_9CLOT</name>
<evidence type="ECO:0000313" key="6">
    <source>
        <dbReference type="Proteomes" id="UP000675379"/>
    </source>
</evidence>
<dbReference type="InterPro" id="IPR011856">
    <property type="entry name" value="tRNA_endonuc-like_dom_sf"/>
</dbReference>
<comment type="cofactor">
    <cofactor evidence="1">
        <name>Mg(2+)</name>
        <dbReference type="ChEBI" id="CHEBI:18420"/>
    </cofactor>
</comment>
<dbReference type="SMART" id="SM00990">
    <property type="entry name" value="VRR_NUC"/>
    <property type="match status" value="1"/>
</dbReference>
<feature type="domain" description="VRR-NUC" evidence="4">
    <location>
        <begin position="1"/>
        <end position="80"/>
    </location>
</feature>
<organism evidence="5 6">
    <name type="scientific">Proteiniclasticum sediminis</name>
    <dbReference type="NCBI Taxonomy" id="2804028"/>
    <lineage>
        <taxon>Bacteria</taxon>
        <taxon>Bacillati</taxon>
        <taxon>Bacillota</taxon>
        <taxon>Clostridia</taxon>
        <taxon>Eubacteriales</taxon>
        <taxon>Clostridiaceae</taxon>
        <taxon>Proteiniclasticum</taxon>
    </lineage>
</organism>
<dbReference type="Gene3D" id="3.40.1350.10">
    <property type="match status" value="1"/>
</dbReference>
<accession>A0A941HQ60</accession>
<dbReference type="RefSeq" id="WP_211800245.1">
    <property type="nucleotide sequence ID" value="NZ_JAGSCS010000004.1"/>
</dbReference>
<evidence type="ECO:0000256" key="3">
    <source>
        <dbReference type="ARBA" id="ARBA00022801"/>
    </source>
</evidence>
<dbReference type="AlphaFoldDB" id="A0A941HQ60"/>
<proteinExistence type="predicted"/>
<dbReference type="InterPro" id="IPR014883">
    <property type="entry name" value="VRR_NUC"/>
</dbReference>
<dbReference type="EMBL" id="JAGSCS010000004">
    <property type="protein sequence ID" value="MBR0575695.1"/>
    <property type="molecule type" value="Genomic_DNA"/>
</dbReference>
<evidence type="ECO:0000313" key="5">
    <source>
        <dbReference type="EMBL" id="MBR0575695.1"/>
    </source>
</evidence>
<protein>
    <submittedName>
        <fullName evidence="5">VRR-NUC domain-containing protein</fullName>
    </submittedName>
</protein>
<dbReference type="GO" id="GO:0004518">
    <property type="term" value="F:nuclease activity"/>
    <property type="evidence" value="ECO:0007669"/>
    <property type="project" value="UniProtKB-KW"/>
</dbReference>
<comment type="caution">
    <text evidence="5">The sequence shown here is derived from an EMBL/GenBank/DDBJ whole genome shotgun (WGS) entry which is preliminary data.</text>
</comment>
<keyword evidence="3" id="KW-0378">Hydrolase</keyword>
<dbReference type="GO" id="GO:0016788">
    <property type="term" value="F:hydrolase activity, acting on ester bonds"/>
    <property type="evidence" value="ECO:0007669"/>
    <property type="project" value="InterPro"/>
</dbReference>
<evidence type="ECO:0000256" key="2">
    <source>
        <dbReference type="ARBA" id="ARBA00022722"/>
    </source>
</evidence>
<keyword evidence="2" id="KW-0540">Nuclease</keyword>
<evidence type="ECO:0000259" key="4">
    <source>
        <dbReference type="SMART" id="SM00990"/>
    </source>
</evidence>
<gene>
    <name evidence="5" type="ORF">KCG48_04985</name>
</gene>
<evidence type="ECO:0000256" key="1">
    <source>
        <dbReference type="ARBA" id="ARBA00001946"/>
    </source>
</evidence>
<dbReference type="GO" id="GO:0003676">
    <property type="term" value="F:nucleic acid binding"/>
    <property type="evidence" value="ECO:0007669"/>
    <property type="project" value="InterPro"/>
</dbReference>
<keyword evidence="6" id="KW-1185">Reference proteome</keyword>
<sequence>MRETQVEKYLKKKTEQIGGLCLKCSSPGTNGMPDRIVLWRGQIWFIELKAPGKKPRKLQEYIHQEIRSQGFQVRVLDCLKDVEEFIHEICTA</sequence>